<dbReference type="EMBL" id="JAADJZ010000016">
    <property type="protein sequence ID" value="KAF2869583.1"/>
    <property type="molecule type" value="Genomic_DNA"/>
</dbReference>
<gene>
    <name evidence="7" type="ORF">BDV95DRAFT_105006</name>
</gene>
<keyword evidence="5" id="KW-0472">Membrane</keyword>
<keyword evidence="1" id="KW-0677">Repeat</keyword>
<dbReference type="PROSITE" id="PS50088">
    <property type="entry name" value="ANK_REPEAT"/>
    <property type="match status" value="1"/>
</dbReference>
<evidence type="ECO:0000256" key="3">
    <source>
        <dbReference type="PROSITE-ProRule" id="PRU00023"/>
    </source>
</evidence>
<feature type="compositionally biased region" description="Basic residues" evidence="4">
    <location>
        <begin position="174"/>
        <end position="186"/>
    </location>
</feature>
<evidence type="ECO:0000313" key="7">
    <source>
        <dbReference type="EMBL" id="KAF2869583.1"/>
    </source>
</evidence>
<dbReference type="SUPFAM" id="SSF48403">
    <property type="entry name" value="Ankyrin repeat"/>
    <property type="match status" value="2"/>
</dbReference>
<dbReference type="PROSITE" id="PS50297">
    <property type="entry name" value="ANK_REP_REGION"/>
    <property type="match status" value="1"/>
</dbReference>
<feature type="region of interest" description="Disordered" evidence="4">
    <location>
        <begin position="778"/>
        <end position="798"/>
    </location>
</feature>
<reference evidence="7 8" key="1">
    <citation type="submission" date="2020-01" db="EMBL/GenBank/DDBJ databases">
        <authorList>
            <consortium name="DOE Joint Genome Institute"/>
            <person name="Haridas S."/>
            <person name="Albert R."/>
            <person name="Binder M."/>
            <person name="Bloem J."/>
            <person name="Labutti K."/>
            <person name="Salamov A."/>
            <person name="Andreopoulos B."/>
            <person name="Baker S.E."/>
            <person name="Barry K."/>
            <person name="Bills G."/>
            <person name="Bluhm B.H."/>
            <person name="Cannon C."/>
            <person name="Castanera R."/>
            <person name="Culley D.E."/>
            <person name="Daum C."/>
            <person name="Ezra D."/>
            <person name="Gonzalez J.B."/>
            <person name="Henrissat B."/>
            <person name="Kuo A."/>
            <person name="Liang C."/>
            <person name="Lipzen A."/>
            <person name="Lutzoni F."/>
            <person name="Magnuson J."/>
            <person name="Mondo S."/>
            <person name="Nolan M."/>
            <person name="Ohm R."/>
            <person name="Pangilinan J."/>
            <person name="Park H.-J.H."/>
            <person name="Ramirez L."/>
            <person name="Alfaro M."/>
            <person name="Sun H."/>
            <person name="Tritt A."/>
            <person name="Yoshinaga Y."/>
            <person name="Zwiers L.-H.L."/>
            <person name="Turgeon B.G."/>
            <person name="Goodwin S.B."/>
            <person name="Spatafora J.W."/>
            <person name="Crous P.W."/>
            <person name="Grigoriev I.V."/>
        </authorList>
    </citation>
    <scope>NUCLEOTIDE SEQUENCE [LARGE SCALE GENOMIC DNA]</scope>
    <source>
        <strain evidence="7 8">CBS 611.86</strain>
    </source>
</reference>
<feature type="transmembrane region" description="Helical" evidence="5">
    <location>
        <begin position="262"/>
        <end position="282"/>
    </location>
</feature>
<dbReference type="SMART" id="SM00248">
    <property type="entry name" value="ANK"/>
    <property type="match status" value="9"/>
</dbReference>
<feature type="compositionally biased region" description="Polar residues" evidence="4">
    <location>
        <begin position="783"/>
        <end position="794"/>
    </location>
</feature>
<feature type="transmembrane region" description="Helical" evidence="5">
    <location>
        <begin position="63"/>
        <end position="84"/>
    </location>
</feature>
<evidence type="ECO:0000256" key="2">
    <source>
        <dbReference type="ARBA" id="ARBA00023043"/>
    </source>
</evidence>
<dbReference type="Gene3D" id="1.25.40.20">
    <property type="entry name" value="Ankyrin repeat-containing domain"/>
    <property type="match status" value="2"/>
</dbReference>
<comment type="caution">
    <text evidence="7">The sequence shown here is derived from an EMBL/GenBank/DDBJ whole genome shotgun (WGS) entry which is preliminary data.</text>
</comment>
<feature type="transmembrane region" description="Helical" evidence="5">
    <location>
        <begin position="302"/>
        <end position="323"/>
    </location>
</feature>
<evidence type="ECO:0008006" key="9">
    <source>
        <dbReference type="Google" id="ProtNLM"/>
    </source>
</evidence>
<feature type="compositionally biased region" description="Basic residues" evidence="4">
    <location>
        <begin position="1958"/>
        <end position="1969"/>
    </location>
</feature>
<keyword evidence="5" id="KW-0812">Transmembrane</keyword>
<feature type="chain" id="PRO_5028825657" description="Ankyrin repeat-containing domain protein" evidence="6">
    <location>
        <begin position="22"/>
        <end position="1984"/>
    </location>
</feature>
<feature type="repeat" description="ANK" evidence="3">
    <location>
        <begin position="1601"/>
        <end position="1633"/>
    </location>
</feature>
<feature type="compositionally biased region" description="Polar residues" evidence="4">
    <location>
        <begin position="830"/>
        <end position="841"/>
    </location>
</feature>
<dbReference type="InterPro" id="IPR002110">
    <property type="entry name" value="Ankyrin_rpt"/>
</dbReference>
<feature type="compositionally biased region" description="Basic and acidic residues" evidence="4">
    <location>
        <begin position="214"/>
        <end position="225"/>
    </location>
</feature>
<feature type="region of interest" description="Disordered" evidence="4">
    <location>
        <begin position="563"/>
        <end position="584"/>
    </location>
</feature>
<feature type="transmembrane region" description="Helical" evidence="5">
    <location>
        <begin position="1932"/>
        <end position="1949"/>
    </location>
</feature>
<evidence type="ECO:0000256" key="1">
    <source>
        <dbReference type="ARBA" id="ARBA00022737"/>
    </source>
</evidence>
<feature type="compositionally biased region" description="Basic and acidic residues" evidence="4">
    <location>
        <begin position="192"/>
        <end position="201"/>
    </location>
</feature>
<name>A0A7C8M9E0_9PLEO</name>
<evidence type="ECO:0000256" key="4">
    <source>
        <dbReference type="SAM" id="MobiDB-lite"/>
    </source>
</evidence>
<keyword evidence="2 3" id="KW-0040">ANK repeat</keyword>
<feature type="signal peptide" evidence="6">
    <location>
        <begin position="1"/>
        <end position="21"/>
    </location>
</feature>
<proteinExistence type="predicted"/>
<feature type="region of interest" description="Disordered" evidence="4">
    <location>
        <begin position="1958"/>
        <end position="1984"/>
    </location>
</feature>
<dbReference type="OrthoDB" id="194358at2759"/>
<evidence type="ECO:0000313" key="8">
    <source>
        <dbReference type="Proteomes" id="UP000481861"/>
    </source>
</evidence>
<feature type="region of interest" description="Disordered" evidence="4">
    <location>
        <begin position="827"/>
        <end position="852"/>
    </location>
</feature>
<feature type="transmembrane region" description="Helical" evidence="5">
    <location>
        <begin position="435"/>
        <end position="454"/>
    </location>
</feature>
<evidence type="ECO:0000256" key="6">
    <source>
        <dbReference type="SAM" id="SignalP"/>
    </source>
</evidence>
<organism evidence="7 8">
    <name type="scientific">Massariosphaeria phaeospora</name>
    <dbReference type="NCBI Taxonomy" id="100035"/>
    <lineage>
        <taxon>Eukaryota</taxon>
        <taxon>Fungi</taxon>
        <taxon>Dikarya</taxon>
        <taxon>Ascomycota</taxon>
        <taxon>Pezizomycotina</taxon>
        <taxon>Dothideomycetes</taxon>
        <taxon>Pleosporomycetidae</taxon>
        <taxon>Pleosporales</taxon>
        <taxon>Pleosporales incertae sedis</taxon>
        <taxon>Massariosphaeria</taxon>
    </lineage>
</organism>
<keyword evidence="8" id="KW-1185">Reference proteome</keyword>
<dbReference type="InterPro" id="IPR036770">
    <property type="entry name" value="Ankyrin_rpt-contain_sf"/>
</dbReference>
<dbReference type="Proteomes" id="UP000481861">
    <property type="component" value="Unassembled WGS sequence"/>
</dbReference>
<feature type="region of interest" description="Disordered" evidence="4">
    <location>
        <begin position="173"/>
        <end position="225"/>
    </location>
</feature>
<keyword evidence="5" id="KW-1133">Transmembrane helix</keyword>
<dbReference type="PANTHER" id="PTHR24198:SF165">
    <property type="entry name" value="ANKYRIN REPEAT-CONTAINING PROTEIN-RELATED"/>
    <property type="match status" value="1"/>
</dbReference>
<protein>
    <recommendedName>
        <fullName evidence="9">Ankyrin repeat-containing domain protein</fullName>
    </recommendedName>
</protein>
<keyword evidence="6" id="KW-0732">Signal</keyword>
<accession>A0A7C8M9E0</accession>
<dbReference type="PANTHER" id="PTHR24198">
    <property type="entry name" value="ANKYRIN REPEAT AND PROTEIN KINASE DOMAIN-CONTAINING PROTEIN"/>
    <property type="match status" value="1"/>
</dbReference>
<evidence type="ECO:0000256" key="5">
    <source>
        <dbReference type="SAM" id="Phobius"/>
    </source>
</evidence>
<sequence>MDCSLGYLVFLLLFISNGVAAAGDEADELGFNLFTDLAPLLALFGEQFARQFMSESLLWLDHVVFAMVPLGILTAVVGAIRVSGPPWARAFIGRARESRAAAEIQLMSSTSDEVCEVYNGKAIVRATGQPTITQLLLFPTLFKSDDDSCGLHTLESAYNSKPPLLEMRHFGVGSHRKKETNHKRSSRAVVSSREKRSVVDKLRRRNKPGVMKGTDVEAGKPLDTDGDQERAAFPVDLKHAAPNLQLNLPYTVLDYSKSTQELWAASFIAVAIQAAVVIVGAATSYNNNLRDRIAGDARGYGFPLFASGTLCLNFGMMICSWVIERGTKEYVWRKVPRKPAVANVFANDNAEPQKSNTRTTNTWDSDSTLSSLPDDVSTFHLVWLQRKHTVNDQAFDSYLIFGGRKRELLTSTPNNYEDWQRSSLKGPTQLAANRYELVTICGSFLSVVGFILQFEGLRGLTWPTAVAQIGSILVMALIRAFLRRHLGDRPSTLAAKEDYELDWLAQRLVLHDYPLDGLSTLQNPECPQDSFSWKVMTIRDRPGTRFLAWDGQMFDKIDISVPSDEEDTLDTPGTTADESAKRPYHRNSQTVLKVRQRLGYLAKSPGVASKEAVALAHAIGLVLNEVYPPISKGDHRTFEWYLDTRIEKKKRESQIVGGSDNLCITDTITLQANGDHESGWSVHSPDIDAVLSLWMASYDGNEDVDNNHKPSDWLAHSDSGTHKFRRVLGENPAPSSISYDSASVLSGESSVEIESSIEIDGSVLVDDTESEESISLVDVERGSTASRDSSSHGSQMLKDFKTNQTDILTRDLNLWIDDPRVVDLFGVEGQDSNPEPNGTHTASDKETESKGPGLVIGYHGIEGSPDGGKVVYIESNAPLARILSQHMFSAFMWAISSIIDPEIFAHTTVEEGERSYTLDLQQSWTFPKLRNARMLKIARGIAETGLGTTEDVLFCIIPPLSYRKLLPNEALLEPLLREAKEFESRHDWRNATVMYQKLLELELDPDSRDQIAFEIVIEVVEFLFIAVEVVYDRDGLDTSNAGELNVSAQDLISGCDRLLSILREQPLFLSVIQNLRWFYFQQRRQWHFNLLFPRLKIGIPDANENIRSRGPSHIASPTQEIRDLVQFTYFHQGPWSSEARQSWQPFQRDRALLYSTTDKFGWTPLHYAAVGCFNDNGDTESIDKLCELWSWPPHHELRDKSGRTPLHHAAMHMPLLLETLVERNVVGRSSFDIRARDGSLPIHSAARHGNLPGIKLLEKFHPSEKAAGDAFGRSTLHHGAISDRIEVVNYCLSKDHEIFPSADELSRRTPLQLAFVHNCKNALPKLLFRDLKLDTLMVADAEGVTAVDLLITKVKPRLLESLSAQFPEVVRSKGEPGHINSVADEPTKCFIAIMSAAIRLGRMEAIRLLFSTVLSRAWGDDLILEAFTKVESNARFDLLPSLLATVSNFAVLTIEELNATRAPFNNDDEEDGDTDIDAMEPFARTNRPLAMISSLTGKIKRHLARQSGPALLRWAIQNLREDFVDLIAELREADLISDNVDKVDWDLPDQDGNAPLSLLAMGSPTHRASTSKNHRRLLGCIWGSWSPEEKKAALQEAHGDLGMTLLMHAAGNGYDTLVEAFIDAGADMRAVDSSGQSALYHAMREQRQAVCDTIIRLDPEIVNVRIGLDGSKHTLLSRAVVHGQAAVVRLIAQYENVDPNIADSNGITPLAWCIGNDAEKMASVLRESFPTLAADGNVGHNPLPTNTKVSNTSTFGLVLGVHSIIKTANDISTDLKNLPEEIRLFDEHIFSMTLVLRSVEADLMNNAYSFVHQQNQNSNMKRLELTTHLRTCEVALKRTLALITTYRNFRHISDWDKYRWSNKGKKEIAECKSDLVLATSMLDLFLSKQGLNVLWKLESMMEKLSKQFGALEVLQPTSSTNMVKPIPKKFNWGRLVVVALVIGKFRIVLRRYRAKKLRQAKPRPRRPPLRQRSPQSETRSISEV</sequence>